<protein>
    <submittedName>
        <fullName evidence="2">Uncharacterized protein</fullName>
    </submittedName>
</protein>
<sequence>MDLCASSTTISLTPGTSTSRRPDFEAGTVSILQTVISQALQPSNNDNLRTAQREGGDSSFDTLVESFLKYASQNGIPEGFNWSEVRAVVVTVPNVDNYTFGGYHQRISGYLDRFGEWVS</sequence>
<feature type="compositionally biased region" description="Polar residues" evidence="1">
    <location>
        <begin position="1"/>
        <end position="19"/>
    </location>
</feature>
<gene>
    <name evidence="2" type="primary">RvY_14155-1</name>
    <name evidence="2" type="synonym">RvY_14155.1</name>
    <name evidence="2" type="ORF">RvY_14155</name>
</gene>
<feature type="region of interest" description="Disordered" evidence="1">
    <location>
        <begin position="1"/>
        <end position="23"/>
    </location>
</feature>
<name>A0A1D1VQD1_RAMVA</name>
<dbReference type="EMBL" id="BDGG01000010">
    <property type="protein sequence ID" value="GAV03775.1"/>
    <property type="molecule type" value="Genomic_DNA"/>
</dbReference>
<reference evidence="2 3" key="1">
    <citation type="journal article" date="2016" name="Nat. Commun.">
        <title>Extremotolerant tardigrade genome and improved radiotolerance of human cultured cells by tardigrade-unique protein.</title>
        <authorList>
            <person name="Hashimoto T."/>
            <person name="Horikawa D.D."/>
            <person name="Saito Y."/>
            <person name="Kuwahara H."/>
            <person name="Kozuka-Hata H."/>
            <person name="Shin-I T."/>
            <person name="Minakuchi Y."/>
            <person name="Ohishi K."/>
            <person name="Motoyama A."/>
            <person name="Aizu T."/>
            <person name="Enomoto A."/>
            <person name="Kondo K."/>
            <person name="Tanaka S."/>
            <person name="Hara Y."/>
            <person name="Koshikawa S."/>
            <person name="Sagara H."/>
            <person name="Miura T."/>
            <person name="Yokobori S."/>
            <person name="Miyagawa K."/>
            <person name="Suzuki Y."/>
            <person name="Kubo T."/>
            <person name="Oyama M."/>
            <person name="Kohara Y."/>
            <person name="Fujiyama A."/>
            <person name="Arakawa K."/>
            <person name="Katayama T."/>
            <person name="Toyoda A."/>
            <person name="Kunieda T."/>
        </authorList>
    </citation>
    <scope>NUCLEOTIDE SEQUENCE [LARGE SCALE GENOMIC DNA]</scope>
    <source>
        <strain evidence="2 3">YOKOZUNA-1</strain>
    </source>
</reference>
<accession>A0A1D1VQD1</accession>
<proteinExistence type="predicted"/>
<dbReference type="Proteomes" id="UP000186922">
    <property type="component" value="Unassembled WGS sequence"/>
</dbReference>
<comment type="caution">
    <text evidence="2">The sequence shown here is derived from an EMBL/GenBank/DDBJ whole genome shotgun (WGS) entry which is preliminary data.</text>
</comment>
<evidence type="ECO:0000313" key="2">
    <source>
        <dbReference type="EMBL" id="GAV03775.1"/>
    </source>
</evidence>
<evidence type="ECO:0000313" key="3">
    <source>
        <dbReference type="Proteomes" id="UP000186922"/>
    </source>
</evidence>
<organism evidence="2 3">
    <name type="scientific">Ramazzottius varieornatus</name>
    <name type="common">Water bear</name>
    <name type="synonym">Tardigrade</name>
    <dbReference type="NCBI Taxonomy" id="947166"/>
    <lineage>
        <taxon>Eukaryota</taxon>
        <taxon>Metazoa</taxon>
        <taxon>Ecdysozoa</taxon>
        <taxon>Tardigrada</taxon>
        <taxon>Eutardigrada</taxon>
        <taxon>Parachela</taxon>
        <taxon>Hypsibioidea</taxon>
        <taxon>Ramazzottiidae</taxon>
        <taxon>Ramazzottius</taxon>
    </lineage>
</organism>
<keyword evidence="3" id="KW-1185">Reference proteome</keyword>
<evidence type="ECO:0000256" key="1">
    <source>
        <dbReference type="SAM" id="MobiDB-lite"/>
    </source>
</evidence>
<dbReference type="AlphaFoldDB" id="A0A1D1VQD1"/>